<dbReference type="InterPro" id="IPR008969">
    <property type="entry name" value="CarboxyPept-like_regulatory"/>
</dbReference>
<dbReference type="EMBL" id="FNAI01000002">
    <property type="protein sequence ID" value="SDD82018.1"/>
    <property type="molecule type" value="Genomic_DNA"/>
</dbReference>
<evidence type="ECO:0000256" key="2">
    <source>
        <dbReference type="ARBA" id="ARBA00022448"/>
    </source>
</evidence>
<name>A0A1G6XV03_9SPHI</name>
<keyword evidence="3 7" id="KW-1134">Transmembrane beta strand</keyword>
<dbReference type="GO" id="GO:0009279">
    <property type="term" value="C:cell outer membrane"/>
    <property type="evidence" value="ECO:0007669"/>
    <property type="project" value="UniProtKB-SubCell"/>
</dbReference>
<evidence type="ECO:0000313" key="10">
    <source>
        <dbReference type="EMBL" id="SDD82018.1"/>
    </source>
</evidence>
<reference evidence="10 11" key="1">
    <citation type="submission" date="2016-10" db="EMBL/GenBank/DDBJ databases">
        <authorList>
            <person name="de Groot N.N."/>
        </authorList>
    </citation>
    <scope>NUCLEOTIDE SEQUENCE [LARGE SCALE GENOMIC DNA]</scope>
    <source>
        <strain evidence="10 11">47C3B</strain>
    </source>
</reference>
<dbReference type="SUPFAM" id="SSF56935">
    <property type="entry name" value="Porins"/>
    <property type="match status" value="1"/>
</dbReference>
<dbReference type="STRING" id="1391627.SAMN05216464_102677"/>
<evidence type="ECO:0000256" key="8">
    <source>
        <dbReference type="SAM" id="SignalP"/>
    </source>
</evidence>
<evidence type="ECO:0000259" key="9">
    <source>
        <dbReference type="Pfam" id="PF07715"/>
    </source>
</evidence>
<protein>
    <submittedName>
        <fullName evidence="10">TonB-linked outer membrane protein, SusC/RagA family</fullName>
    </submittedName>
</protein>
<dbReference type="Gene3D" id="2.170.130.10">
    <property type="entry name" value="TonB-dependent receptor, plug domain"/>
    <property type="match status" value="1"/>
</dbReference>
<dbReference type="NCBIfam" id="TIGR04056">
    <property type="entry name" value="OMP_RagA_SusC"/>
    <property type="match status" value="1"/>
</dbReference>
<dbReference type="Proteomes" id="UP000199072">
    <property type="component" value="Unassembled WGS sequence"/>
</dbReference>
<dbReference type="Pfam" id="PF13715">
    <property type="entry name" value="CarbopepD_reg_2"/>
    <property type="match status" value="1"/>
</dbReference>
<dbReference type="InterPro" id="IPR012910">
    <property type="entry name" value="Plug_dom"/>
</dbReference>
<proteinExistence type="inferred from homology"/>
<dbReference type="NCBIfam" id="TIGR04057">
    <property type="entry name" value="SusC_RagA_signa"/>
    <property type="match status" value="1"/>
</dbReference>
<dbReference type="InterPro" id="IPR023997">
    <property type="entry name" value="TonB-dep_OMP_SusC/RagA_CS"/>
</dbReference>
<evidence type="ECO:0000256" key="4">
    <source>
        <dbReference type="ARBA" id="ARBA00022692"/>
    </source>
</evidence>
<dbReference type="AlphaFoldDB" id="A0A1G6XV03"/>
<feature type="chain" id="PRO_5011432107" evidence="8">
    <location>
        <begin position="22"/>
        <end position="1016"/>
    </location>
</feature>
<keyword evidence="4 7" id="KW-0812">Transmembrane</keyword>
<dbReference type="Gene3D" id="2.40.170.20">
    <property type="entry name" value="TonB-dependent receptor, beta-barrel domain"/>
    <property type="match status" value="1"/>
</dbReference>
<organism evidence="10 11">
    <name type="scientific">Mucilaginibacter pineti</name>
    <dbReference type="NCBI Taxonomy" id="1391627"/>
    <lineage>
        <taxon>Bacteria</taxon>
        <taxon>Pseudomonadati</taxon>
        <taxon>Bacteroidota</taxon>
        <taxon>Sphingobacteriia</taxon>
        <taxon>Sphingobacteriales</taxon>
        <taxon>Sphingobacteriaceae</taxon>
        <taxon>Mucilaginibacter</taxon>
    </lineage>
</organism>
<keyword evidence="6 7" id="KW-0998">Cell outer membrane</keyword>
<dbReference type="SUPFAM" id="SSF49464">
    <property type="entry name" value="Carboxypeptidase regulatory domain-like"/>
    <property type="match status" value="1"/>
</dbReference>
<dbReference type="Pfam" id="PF07715">
    <property type="entry name" value="Plug"/>
    <property type="match status" value="1"/>
</dbReference>
<dbReference type="PROSITE" id="PS52016">
    <property type="entry name" value="TONB_DEPENDENT_REC_3"/>
    <property type="match status" value="1"/>
</dbReference>
<dbReference type="InterPro" id="IPR036942">
    <property type="entry name" value="Beta-barrel_TonB_sf"/>
</dbReference>
<dbReference type="InterPro" id="IPR037066">
    <property type="entry name" value="Plug_dom_sf"/>
</dbReference>
<keyword evidence="8" id="KW-0732">Signal</keyword>
<dbReference type="Gene3D" id="2.60.40.1120">
    <property type="entry name" value="Carboxypeptidase-like, regulatory domain"/>
    <property type="match status" value="1"/>
</dbReference>
<evidence type="ECO:0000256" key="3">
    <source>
        <dbReference type="ARBA" id="ARBA00022452"/>
    </source>
</evidence>
<sequence length="1016" mass="111955">MQKKLLILFLFGLFAISNVFAQDRKITGKVTGANDGQTLPGVSVRIKGSTGGTQTDINGIYTINIPANATTLIFSYIGFINSEVVIGSKTQIDVALTQDDKQLTEVVVTGYQTKVKTSVSSSLSVVSGKEIADKPVPSIDNLLQGKAAGVQVTTENGRPGANAYIRIRGTGSVNAGQQPLLVVDGVQVPDDVAPQFYTTLNANDIKNITVLKDAASVSLYGARGSNGVVLITTKNGSESESRVTYSFQYGTNKKLADNFTLMSPAQKLKYEYDLGYENPDFTLYLSNNGLGDKTLFDITSAQRQAGWNALIKQSHNWMDDILRSGRIMQHQVTISGHEKKTNYYVSFQKYDQAGITIGSDLNRYTGKINLSTEVKPWFSISNNLSLGQRSTNELRDIYNAQNPFVAMYSYNPYEPIFNKDGSYNITSQSLNVIEALKNNPENQKYLDGYNTTTLDLHPIKGLNVSSQFGMTYNDYKRDYFVKPGSILDGYIADPTAPGEKTDNGSTEFSYDWVNKAIYKFSVGEDHHFSALAVQEFQKDQFSSYSLSKKGFASGDLGTQDNGAANDGTNSTSKAVWTIASLLGELDYNYKEKYYVTGSYRRDGSSRFGADNKYGNFYSASASWLLNQEDFLKGISWINVLKLRGSIGSAGNFSGIGNYQSLGLFRYGKYNNQLTAVPSQVPNSDLTWEKKLKRDIGVDFELFDGRITGAFDYYNENTTALLFNVPLSQTTGFTNVVRNVGAMTNKGIDMALSVDVVRYKGFKWNVYGNINYNKNNVTELYNGSTEIDDLNGLGVVKPGYPINTFKLVRYAGVNSATGAAQYYDKTGKITEEYSSDDAVILKDKSPNPKFFGGFGTNLSYKGIELSGDFTYTLGNYVFNYNKETLVSWGGGVYTAQATDALNYWKKPGDKNVLPKPDANATTYDTDLYLQKASYIRLKNVTLAYTIPKNITQKVHVQGLRVFITGENLLTINPNHFFGDPEVGIGSAESFATTIPGQATLFSYPNTRQLTFGVDVTF</sequence>
<dbReference type="InterPro" id="IPR039426">
    <property type="entry name" value="TonB-dep_rcpt-like"/>
</dbReference>
<dbReference type="InterPro" id="IPR023996">
    <property type="entry name" value="TonB-dep_OMP_SusC/RagA"/>
</dbReference>
<evidence type="ECO:0000256" key="6">
    <source>
        <dbReference type="ARBA" id="ARBA00023237"/>
    </source>
</evidence>
<feature type="domain" description="TonB-dependent receptor plug" evidence="9">
    <location>
        <begin position="117"/>
        <end position="228"/>
    </location>
</feature>
<evidence type="ECO:0000256" key="5">
    <source>
        <dbReference type="ARBA" id="ARBA00023136"/>
    </source>
</evidence>
<comment type="similarity">
    <text evidence="7">Belongs to the TonB-dependent receptor family.</text>
</comment>
<keyword evidence="11" id="KW-1185">Reference proteome</keyword>
<dbReference type="RefSeq" id="WP_162842580.1">
    <property type="nucleotide sequence ID" value="NZ_FNAI01000002.1"/>
</dbReference>
<gene>
    <name evidence="10" type="ORF">SAMN05216464_102677</name>
</gene>
<accession>A0A1G6XV03</accession>
<comment type="subcellular location">
    <subcellularLocation>
        <location evidence="1 7">Cell outer membrane</location>
        <topology evidence="1 7">Multi-pass membrane protein</topology>
    </subcellularLocation>
</comment>
<evidence type="ECO:0000256" key="1">
    <source>
        <dbReference type="ARBA" id="ARBA00004571"/>
    </source>
</evidence>
<evidence type="ECO:0000256" key="7">
    <source>
        <dbReference type="PROSITE-ProRule" id="PRU01360"/>
    </source>
</evidence>
<keyword evidence="2 7" id="KW-0813">Transport</keyword>
<evidence type="ECO:0000313" key="11">
    <source>
        <dbReference type="Proteomes" id="UP000199072"/>
    </source>
</evidence>
<keyword evidence="5 7" id="KW-0472">Membrane</keyword>
<feature type="signal peptide" evidence="8">
    <location>
        <begin position="1"/>
        <end position="21"/>
    </location>
</feature>